<reference evidence="1 2" key="1">
    <citation type="journal article" date="2020" name="Nature">
        <title>Six reference-quality genomes reveal evolution of bat adaptations.</title>
        <authorList>
            <person name="Jebb D."/>
            <person name="Huang Z."/>
            <person name="Pippel M."/>
            <person name="Hughes G.M."/>
            <person name="Lavrichenko K."/>
            <person name="Devanna P."/>
            <person name="Winkler S."/>
            <person name="Jermiin L.S."/>
            <person name="Skirmuntt E.C."/>
            <person name="Katzourakis A."/>
            <person name="Burkitt-Gray L."/>
            <person name="Ray D.A."/>
            <person name="Sullivan K.A.M."/>
            <person name="Roscito J.G."/>
            <person name="Kirilenko B.M."/>
            <person name="Davalos L.M."/>
            <person name="Corthals A.P."/>
            <person name="Power M.L."/>
            <person name="Jones G."/>
            <person name="Ransome R.D."/>
            <person name="Dechmann D.K.N."/>
            <person name="Locatelli A.G."/>
            <person name="Puechmaille S.J."/>
            <person name="Fedrigo O."/>
            <person name="Jarvis E.D."/>
            <person name="Hiller M."/>
            <person name="Vernes S.C."/>
            <person name="Myers E.W."/>
            <person name="Teeling E.C."/>
        </authorList>
    </citation>
    <scope>NUCLEOTIDE SEQUENCE [LARGE SCALE GENOMIC DNA]</scope>
    <source>
        <strain evidence="1">MMyoMyo1</strain>
        <tissue evidence="1">Flight muscle</tissue>
    </source>
</reference>
<name>A0A7J7S1Y8_MYOMY</name>
<proteinExistence type="predicted"/>
<evidence type="ECO:0000313" key="2">
    <source>
        <dbReference type="Proteomes" id="UP000527355"/>
    </source>
</evidence>
<organism evidence="1 2">
    <name type="scientific">Myotis myotis</name>
    <name type="common">Greater mouse-eared bat</name>
    <name type="synonym">Vespertilio myotis</name>
    <dbReference type="NCBI Taxonomy" id="51298"/>
    <lineage>
        <taxon>Eukaryota</taxon>
        <taxon>Metazoa</taxon>
        <taxon>Chordata</taxon>
        <taxon>Craniata</taxon>
        <taxon>Vertebrata</taxon>
        <taxon>Euteleostomi</taxon>
        <taxon>Mammalia</taxon>
        <taxon>Eutheria</taxon>
        <taxon>Laurasiatheria</taxon>
        <taxon>Chiroptera</taxon>
        <taxon>Yangochiroptera</taxon>
        <taxon>Vespertilionidae</taxon>
        <taxon>Myotis</taxon>
    </lineage>
</organism>
<keyword evidence="2" id="KW-1185">Reference proteome</keyword>
<sequence length="187" mass="21105">MEPLAWSFTSLPLPAPHFKLYYCVARASGLPSLCLSFSFIKHKQKLQNFFWPLLTALHIVHSFIHSFNNPFTECQPPAKPGLNQGIYPWGEFILHKLHKRIISGQKFSFLTSKDLHANPQEPSVLPSNPAWEAACFYLVTQQTFTESLLCVKAADPPLTKMWLLPSGKSSPYFVTFKISGVCTGFKC</sequence>
<comment type="caution">
    <text evidence="1">The sequence shown here is derived from an EMBL/GenBank/DDBJ whole genome shotgun (WGS) entry which is preliminary data.</text>
</comment>
<accession>A0A7J7S1Y8</accession>
<gene>
    <name evidence="1" type="ORF">mMyoMyo1_010046</name>
</gene>
<dbReference type="AlphaFoldDB" id="A0A7J7S1Y8"/>
<dbReference type="Proteomes" id="UP000527355">
    <property type="component" value="Unassembled WGS sequence"/>
</dbReference>
<protein>
    <submittedName>
        <fullName evidence="1">Uncharacterized protein</fullName>
    </submittedName>
</protein>
<dbReference type="EMBL" id="JABWUV010000020">
    <property type="protein sequence ID" value="KAF6282401.1"/>
    <property type="molecule type" value="Genomic_DNA"/>
</dbReference>
<evidence type="ECO:0000313" key="1">
    <source>
        <dbReference type="EMBL" id="KAF6282401.1"/>
    </source>
</evidence>